<dbReference type="InterPro" id="IPR000477">
    <property type="entry name" value="RT_dom"/>
</dbReference>
<dbReference type="EMBL" id="BDDD01000016">
    <property type="protein sequence ID" value="GAV57080.1"/>
    <property type="molecule type" value="Genomic_DNA"/>
</dbReference>
<reference evidence="3" key="1">
    <citation type="submission" date="2016-04" db="EMBL/GenBank/DDBJ databases">
        <title>Cephalotus genome sequencing.</title>
        <authorList>
            <person name="Fukushima K."/>
            <person name="Hasebe M."/>
            <person name="Fang X."/>
        </authorList>
    </citation>
    <scope>NUCLEOTIDE SEQUENCE [LARGE SCALE GENOMIC DNA]</scope>
    <source>
        <strain evidence="3">cv. St1</strain>
    </source>
</reference>
<dbReference type="OrthoDB" id="1914518at2759"/>
<dbReference type="SUPFAM" id="SSF56672">
    <property type="entry name" value="DNA/RNA polymerases"/>
    <property type="match status" value="1"/>
</dbReference>
<dbReference type="InParanoid" id="A0A1Q3AN69"/>
<name>A0A1Q3AN69_CEPFO</name>
<dbReference type="Gene3D" id="3.30.70.270">
    <property type="match status" value="1"/>
</dbReference>
<evidence type="ECO:0000259" key="1">
    <source>
        <dbReference type="Pfam" id="PF00078"/>
    </source>
</evidence>
<feature type="domain" description="Reverse transcriptase" evidence="1">
    <location>
        <begin position="10"/>
        <end position="77"/>
    </location>
</feature>
<keyword evidence="3" id="KW-1185">Reference proteome</keyword>
<dbReference type="InterPro" id="IPR043128">
    <property type="entry name" value="Rev_trsase/Diguanyl_cyclase"/>
</dbReference>
<dbReference type="Proteomes" id="UP000187406">
    <property type="component" value="Unassembled WGS sequence"/>
</dbReference>
<organism evidence="2 3">
    <name type="scientific">Cephalotus follicularis</name>
    <name type="common">Albany pitcher plant</name>
    <dbReference type="NCBI Taxonomy" id="3775"/>
    <lineage>
        <taxon>Eukaryota</taxon>
        <taxon>Viridiplantae</taxon>
        <taxon>Streptophyta</taxon>
        <taxon>Embryophyta</taxon>
        <taxon>Tracheophyta</taxon>
        <taxon>Spermatophyta</taxon>
        <taxon>Magnoliopsida</taxon>
        <taxon>eudicotyledons</taxon>
        <taxon>Gunneridae</taxon>
        <taxon>Pentapetalae</taxon>
        <taxon>rosids</taxon>
        <taxon>fabids</taxon>
        <taxon>Oxalidales</taxon>
        <taxon>Cephalotaceae</taxon>
        <taxon>Cephalotus</taxon>
    </lineage>
</organism>
<dbReference type="AlphaFoldDB" id="A0A1Q3AN69"/>
<accession>A0A1Q3AN69</accession>
<dbReference type="PANTHER" id="PTHR24559:SF450">
    <property type="entry name" value="RNA-DIRECTED DNA POLYMERASE HOMOLOG"/>
    <property type="match status" value="1"/>
</dbReference>
<dbReference type="InterPro" id="IPR043502">
    <property type="entry name" value="DNA/RNA_pol_sf"/>
</dbReference>
<sequence>MFKEHSINLIKTKENERYKTAFTTPFNHYERNIMPFGLKNTPSEIQKIMNDIFNPFSSFPIVYIDDILIFLNSIVQTNGLVLLKTKLELFITPIQRSILFPGKISNIVTSKTQLPTSYSVFSNKLILARNLFQKTFICKSIFPFVLQEMESIEDTLSPTEIKKNMGDTLSPTEIKKTMSDTLSPNEIKKRNLTHKLLQRSETFENYLQLLYMLDKILVCEATKIYLVRNKLLFNNSDPTHPSPYKKSSIFHSFTEKPEKMETLPLDRATKRTKKRTLPSPTEIEENKKKSLIFTEIEIRNSRAFFFPFTIFKKLREYNLEGVIETIQKMRYQNLLNNFQVIQDFLRYILSNPIQIPKISVTYLSYYHPKTQQKQCPKELDTCKSIPLQHYSCTCHLAYTIYTACWDLSGPKEYIFQNKTITPQFLMDHGMLQQIIFTDSSHFQLLGKKLTTIGLDLMYQRFQNIQAMITSIPPEFIRDIKPARHLIQIQGYNHIPQLINMELWDCSRPLQTQIRHWKAKTIATNWNHDYLCHTHSRQQPIFYRERI</sequence>
<dbReference type="Pfam" id="PF00078">
    <property type="entry name" value="RVT_1"/>
    <property type="match status" value="1"/>
</dbReference>
<dbReference type="PANTHER" id="PTHR24559">
    <property type="entry name" value="TRANSPOSON TY3-I GAG-POL POLYPROTEIN"/>
    <property type="match status" value="1"/>
</dbReference>
<protein>
    <recommendedName>
        <fullName evidence="1">Reverse transcriptase domain-containing protein</fullName>
    </recommendedName>
</protein>
<gene>
    <name evidence="2" type="ORF">CFOL_v3_00618</name>
</gene>
<evidence type="ECO:0000313" key="3">
    <source>
        <dbReference type="Proteomes" id="UP000187406"/>
    </source>
</evidence>
<comment type="caution">
    <text evidence="2">The sequence shown here is derived from an EMBL/GenBank/DDBJ whole genome shotgun (WGS) entry which is preliminary data.</text>
</comment>
<dbReference type="InterPro" id="IPR053134">
    <property type="entry name" value="RNA-dir_DNA_polymerase"/>
</dbReference>
<evidence type="ECO:0000313" key="2">
    <source>
        <dbReference type="EMBL" id="GAV57080.1"/>
    </source>
</evidence>
<proteinExistence type="predicted"/>